<evidence type="ECO:0000313" key="4">
    <source>
        <dbReference type="EMBL" id="QNM81689.1"/>
    </source>
</evidence>
<feature type="signal peptide" evidence="3">
    <location>
        <begin position="1"/>
        <end position="22"/>
    </location>
</feature>
<dbReference type="KEGG" id="ssau:H8M03_06305"/>
<evidence type="ECO:0008006" key="6">
    <source>
        <dbReference type="Google" id="ProtNLM"/>
    </source>
</evidence>
<evidence type="ECO:0000313" key="5">
    <source>
        <dbReference type="Proteomes" id="UP000515861"/>
    </source>
</evidence>
<feature type="compositionally biased region" description="Pro residues" evidence="1">
    <location>
        <begin position="216"/>
        <end position="229"/>
    </location>
</feature>
<feature type="transmembrane region" description="Helical" evidence="2">
    <location>
        <begin position="157"/>
        <end position="176"/>
    </location>
</feature>
<protein>
    <recommendedName>
        <fullName evidence="6">LPXTG cell wall anchor domain-containing protein</fullName>
    </recommendedName>
</protein>
<evidence type="ECO:0000256" key="2">
    <source>
        <dbReference type="SAM" id="Phobius"/>
    </source>
</evidence>
<dbReference type="EMBL" id="CP060697">
    <property type="protein sequence ID" value="QNM81689.1"/>
    <property type="molecule type" value="Genomic_DNA"/>
</dbReference>
<dbReference type="AlphaFoldDB" id="A0A7G9KZ90"/>
<dbReference type="Proteomes" id="UP000515861">
    <property type="component" value="Chromosome"/>
</dbReference>
<evidence type="ECO:0000256" key="3">
    <source>
        <dbReference type="SAM" id="SignalP"/>
    </source>
</evidence>
<proteinExistence type="predicted"/>
<keyword evidence="2" id="KW-0812">Transmembrane</keyword>
<dbReference type="RefSeq" id="WP_187478645.1">
    <property type="nucleotide sequence ID" value="NZ_CP060697.1"/>
</dbReference>
<feature type="region of interest" description="Disordered" evidence="1">
    <location>
        <begin position="24"/>
        <end position="144"/>
    </location>
</feature>
<sequence>MKARALFAASVGLSIAVSPAVAMQAAPAQNGSDQVITLPPSGDFSLNGTVTRRPTPTPDQTPPARQPAPRPAPTQPTAEPAPQRPQPAPRPEAPSPAVPAAPSATAPAVTQDAPAQPQPQPSTTAPSFSDISGSTAAGGIAAAPEQTVESTTGLSPMLPWFVALLGLAGVGAFVFFRQRQRPGYAGAPGETRFDVEPEHQAPVRTPAPIPVRPAPVPVPAAAPAEPAPAPEAKVGPDGTIVSTRLRPWLDFEFTPRRTIIEKDVVAVEFDVSVFNSGSVPARNVLVEARLFNASPDHLSDLRKFYIEPVAQGSRVPTIDPLQRVSVSNAVALRRSDLEKIEVDGRELLVPLVAFNALYSWSNGKGQTSSAFIVGKDTHGDRLSPFRLDENTRAVGGLAARDHDLRIKS</sequence>
<name>A0A7G9KZ90_9SPHN</name>
<evidence type="ECO:0000256" key="1">
    <source>
        <dbReference type="SAM" id="MobiDB-lite"/>
    </source>
</evidence>
<gene>
    <name evidence="4" type="ORF">H8M03_06305</name>
</gene>
<keyword evidence="2" id="KW-0472">Membrane</keyword>
<keyword evidence="3" id="KW-0732">Signal</keyword>
<feature type="compositionally biased region" description="Pro residues" evidence="1">
    <location>
        <begin position="55"/>
        <end position="74"/>
    </location>
</feature>
<feature type="compositionally biased region" description="Pro residues" evidence="1">
    <location>
        <begin position="82"/>
        <end position="99"/>
    </location>
</feature>
<reference evidence="4 5" key="1">
    <citation type="submission" date="2020-08" db="EMBL/GenBank/DDBJ databases">
        <title>Sphingomonas sp. sand1-3 16S ribosomal RNA gene Genome sequencing and assembly.</title>
        <authorList>
            <person name="Kang M."/>
        </authorList>
    </citation>
    <scope>NUCLEOTIDE SEQUENCE [LARGE SCALE GENOMIC DNA]</scope>
    <source>
        <strain evidence="5">sand1-3</strain>
    </source>
</reference>
<feature type="chain" id="PRO_5028899225" description="LPXTG cell wall anchor domain-containing protein" evidence="3">
    <location>
        <begin position="23"/>
        <end position="408"/>
    </location>
</feature>
<dbReference type="PRINTS" id="PR01217">
    <property type="entry name" value="PRICHEXTENSN"/>
</dbReference>
<organism evidence="4 5">
    <name type="scientific">Sphingomonas sabuli</name>
    <dbReference type="NCBI Taxonomy" id="2764186"/>
    <lineage>
        <taxon>Bacteria</taxon>
        <taxon>Pseudomonadati</taxon>
        <taxon>Pseudomonadota</taxon>
        <taxon>Alphaproteobacteria</taxon>
        <taxon>Sphingomonadales</taxon>
        <taxon>Sphingomonadaceae</taxon>
        <taxon>Sphingomonas</taxon>
    </lineage>
</organism>
<feature type="region of interest" description="Disordered" evidence="1">
    <location>
        <begin position="216"/>
        <end position="237"/>
    </location>
</feature>
<keyword evidence="5" id="KW-1185">Reference proteome</keyword>
<feature type="compositionally biased region" description="Low complexity" evidence="1">
    <location>
        <begin position="100"/>
        <end position="143"/>
    </location>
</feature>
<accession>A0A7G9KZ90</accession>
<keyword evidence="2" id="KW-1133">Transmembrane helix</keyword>